<proteinExistence type="predicted"/>
<dbReference type="EMBL" id="RHPJ01000002">
    <property type="protein sequence ID" value="TGO05512.1"/>
    <property type="molecule type" value="Genomic_DNA"/>
</dbReference>
<comment type="caution">
    <text evidence="2">The sequence shown here is derived from an EMBL/GenBank/DDBJ whole genome shotgun (WGS) entry which is preliminary data.</text>
</comment>
<protein>
    <submittedName>
        <fullName evidence="2">Uncharacterized protein</fullName>
    </submittedName>
</protein>
<sequence length="42" mass="4520">MGGHGANLGRQDDAPASTGRPAGERSGRKPIGRFSRPPWFDR</sequence>
<evidence type="ECO:0000313" key="3">
    <source>
        <dbReference type="Proteomes" id="UP000297318"/>
    </source>
</evidence>
<dbReference type="Proteomes" id="UP000297318">
    <property type="component" value="Unassembled WGS sequence"/>
</dbReference>
<name>A0A4Z1E412_9MICO</name>
<gene>
    <name evidence="2" type="ORF">SERN_1516</name>
</gene>
<reference evidence="2 3" key="1">
    <citation type="submission" date="2018-11" db="EMBL/GenBank/DDBJ databases">
        <title>Complete genome sequencing of the Actinobacteria Serinibacter sp. K3-2.</title>
        <authorList>
            <person name="Rakitin A.L."/>
            <person name="Beletsky A.V."/>
            <person name="Mardanov A.V."/>
            <person name="Ravin N.V."/>
            <person name="Gromova A.S."/>
            <person name="Filippova S.N."/>
            <person name="Gal'Chenko V.F."/>
        </authorList>
    </citation>
    <scope>NUCLEOTIDE SEQUENCE [LARGE SCALE GENOMIC DNA]</scope>
    <source>
        <strain evidence="2 3">K3-2</strain>
    </source>
</reference>
<accession>A0A4Z1E412</accession>
<keyword evidence="3" id="KW-1185">Reference proteome</keyword>
<evidence type="ECO:0000256" key="1">
    <source>
        <dbReference type="SAM" id="MobiDB-lite"/>
    </source>
</evidence>
<evidence type="ECO:0000313" key="2">
    <source>
        <dbReference type="EMBL" id="TGO05512.1"/>
    </source>
</evidence>
<feature type="region of interest" description="Disordered" evidence="1">
    <location>
        <begin position="1"/>
        <end position="42"/>
    </location>
</feature>
<organism evidence="2 3">
    <name type="scientific">Serinibacter arcticus</name>
    <dbReference type="NCBI Taxonomy" id="1655435"/>
    <lineage>
        <taxon>Bacteria</taxon>
        <taxon>Bacillati</taxon>
        <taxon>Actinomycetota</taxon>
        <taxon>Actinomycetes</taxon>
        <taxon>Micrococcales</taxon>
        <taxon>Beutenbergiaceae</taxon>
        <taxon>Serinibacter</taxon>
    </lineage>
</organism>
<dbReference type="AlphaFoldDB" id="A0A4Z1E412"/>